<gene>
    <name evidence="7" type="ORF">C7378_1945</name>
</gene>
<dbReference type="OrthoDB" id="9779574at2"/>
<evidence type="ECO:0000256" key="4">
    <source>
        <dbReference type="ARBA" id="ARBA00022801"/>
    </source>
</evidence>
<protein>
    <submittedName>
        <fullName evidence="7">Adenosine deaminase</fullName>
    </submittedName>
</protein>
<dbReference type="RefSeq" id="WP_131995240.1">
    <property type="nucleotide sequence ID" value="NZ_SMGK01000002.1"/>
</dbReference>
<evidence type="ECO:0000256" key="1">
    <source>
        <dbReference type="ARBA" id="ARBA00001947"/>
    </source>
</evidence>
<evidence type="ECO:0000256" key="3">
    <source>
        <dbReference type="ARBA" id="ARBA00022723"/>
    </source>
</evidence>
<dbReference type="GO" id="GO:0016814">
    <property type="term" value="F:hydrolase activity, acting on carbon-nitrogen (but not peptide) bonds, in cyclic amidines"/>
    <property type="evidence" value="ECO:0007669"/>
    <property type="project" value="UniProtKB-ARBA"/>
</dbReference>
<evidence type="ECO:0000259" key="6">
    <source>
        <dbReference type="Pfam" id="PF00962"/>
    </source>
</evidence>
<dbReference type="Pfam" id="PF00962">
    <property type="entry name" value="A_deaminase"/>
    <property type="match status" value="1"/>
</dbReference>
<dbReference type="InterPro" id="IPR006330">
    <property type="entry name" value="Ado/ade_deaminase"/>
</dbReference>
<dbReference type="EMBL" id="SMGK01000002">
    <property type="protein sequence ID" value="TCK74323.1"/>
    <property type="molecule type" value="Genomic_DNA"/>
</dbReference>
<sequence length="336" mass="37984">MVADVSHFIRRLPKAELHLHLEGTITPETLVELSARHDASPLTLEAARALYHYTDFTGFMMAFKAVTERLQSPEDYELITYRMLEKLAAQGVVHAEVYVSVGVVYYWRKTEFEPLFAGMERARQWAERDFGITLYWIFDAVRHFGPEEAARVFRKAAELRLTHPSVIGIGIGGDERRTGSEPFRELYAEARDAGLRLTAHAGETVDAEGIWGAINIGAERIGHALSAIEDPELMAILAVRQIPLEICMTSNVRTGCCLALHEHPVRNYFDAGLMITLNSDDPAMFGSDLEGEYRLAHREFEFTPEHLRELAGNSIEASFLPAERKIELLRRIENLM</sequence>
<dbReference type="PANTHER" id="PTHR43114:SF6">
    <property type="entry name" value="ADENINE DEAMINASE"/>
    <property type="match status" value="1"/>
</dbReference>
<proteinExistence type="inferred from homology"/>
<dbReference type="Proteomes" id="UP000295210">
    <property type="component" value="Unassembled WGS sequence"/>
</dbReference>
<dbReference type="InterPro" id="IPR032466">
    <property type="entry name" value="Metal_Hydrolase"/>
</dbReference>
<dbReference type="PANTHER" id="PTHR43114">
    <property type="entry name" value="ADENINE DEAMINASE"/>
    <property type="match status" value="1"/>
</dbReference>
<evidence type="ECO:0000313" key="7">
    <source>
        <dbReference type="EMBL" id="TCK74323.1"/>
    </source>
</evidence>
<evidence type="ECO:0000313" key="8">
    <source>
        <dbReference type="Proteomes" id="UP000295210"/>
    </source>
</evidence>
<accession>A0A4R1LBL7</accession>
<keyword evidence="3" id="KW-0479">Metal-binding</keyword>
<dbReference type="SUPFAM" id="SSF51556">
    <property type="entry name" value="Metallo-dependent hydrolases"/>
    <property type="match status" value="1"/>
</dbReference>
<keyword evidence="5" id="KW-0862">Zinc</keyword>
<evidence type="ECO:0000256" key="5">
    <source>
        <dbReference type="ARBA" id="ARBA00022833"/>
    </source>
</evidence>
<dbReference type="NCBIfam" id="TIGR01430">
    <property type="entry name" value="aden_deam"/>
    <property type="match status" value="1"/>
</dbReference>
<dbReference type="Gene3D" id="3.20.20.140">
    <property type="entry name" value="Metal-dependent hydrolases"/>
    <property type="match status" value="1"/>
</dbReference>
<comment type="cofactor">
    <cofactor evidence="1">
        <name>Zn(2+)</name>
        <dbReference type="ChEBI" id="CHEBI:29105"/>
    </cofactor>
</comment>
<feature type="domain" description="Adenosine deaminase" evidence="6">
    <location>
        <begin position="13"/>
        <end position="333"/>
    </location>
</feature>
<reference evidence="7 8" key="1">
    <citation type="submission" date="2019-03" db="EMBL/GenBank/DDBJ databases">
        <title>Genomic Encyclopedia of Type Strains, Phase IV (KMG-IV): sequencing the most valuable type-strain genomes for metagenomic binning, comparative biology and taxonomic classification.</title>
        <authorList>
            <person name="Goeker M."/>
        </authorList>
    </citation>
    <scope>NUCLEOTIDE SEQUENCE [LARGE SCALE GENOMIC DNA]</scope>
    <source>
        <strain evidence="7 8">DSM 103428</strain>
    </source>
</reference>
<dbReference type="GO" id="GO:0046872">
    <property type="term" value="F:metal ion binding"/>
    <property type="evidence" value="ECO:0007669"/>
    <property type="project" value="UniProtKB-KW"/>
</dbReference>
<keyword evidence="4" id="KW-0378">Hydrolase</keyword>
<comment type="caution">
    <text evidence="7">The sequence shown here is derived from an EMBL/GenBank/DDBJ whole genome shotgun (WGS) entry which is preliminary data.</text>
</comment>
<dbReference type="InterPro" id="IPR001365">
    <property type="entry name" value="A_deaminase_dom"/>
</dbReference>
<comment type="similarity">
    <text evidence="2">Belongs to the metallo-dependent hydrolases superfamily. Adenosine and AMP deaminases family.</text>
</comment>
<dbReference type="AlphaFoldDB" id="A0A4R1LBL7"/>
<name>A0A4R1LBL7_9BACT</name>
<organism evidence="7 8">
    <name type="scientific">Acidipila rosea</name>
    <dbReference type="NCBI Taxonomy" id="768535"/>
    <lineage>
        <taxon>Bacteria</taxon>
        <taxon>Pseudomonadati</taxon>
        <taxon>Acidobacteriota</taxon>
        <taxon>Terriglobia</taxon>
        <taxon>Terriglobales</taxon>
        <taxon>Acidobacteriaceae</taxon>
        <taxon>Acidipila</taxon>
    </lineage>
</organism>
<evidence type="ECO:0000256" key="2">
    <source>
        <dbReference type="ARBA" id="ARBA00006676"/>
    </source>
</evidence>
<dbReference type="GO" id="GO:0019239">
    <property type="term" value="F:deaminase activity"/>
    <property type="evidence" value="ECO:0007669"/>
    <property type="project" value="InterPro"/>
</dbReference>
<keyword evidence="8" id="KW-1185">Reference proteome</keyword>